<evidence type="ECO:0000256" key="1">
    <source>
        <dbReference type="ARBA" id="ARBA00022741"/>
    </source>
</evidence>
<evidence type="ECO:0000256" key="2">
    <source>
        <dbReference type="ARBA" id="ARBA00022840"/>
    </source>
</evidence>
<dbReference type="InterPro" id="IPR015415">
    <property type="entry name" value="Spast_Vps4_C"/>
</dbReference>
<dbReference type="AlphaFoldDB" id="A0A0L0FKM7"/>
<dbReference type="GeneID" id="25910702"/>
<feature type="region of interest" description="Disordered" evidence="3">
    <location>
        <begin position="19"/>
        <end position="42"/>
    </location>
</feature>
<dbReference type="Pfam" id="PF09336">
    <property type="entry name" value="Vps4_C"/>
    <property type="match status" value="1"/>
</dbReference>
<evidence type="ECO:0000256" key="3">
    <source>
        <dbReference type="SAM" id="MobiDB-lite"/>
    </source>
</evidence>
<dbReference type="RefSeq" id="XP_014151241.1">
    <property type="nucleotide sequence ID" value="XM_014295766.1"/>
</dbReference>
<dbReference type="Proteomes" id="UP000054560">
    <property type="component" value="Unassembled WGS sequence"/>
</dbReference>
<dbReference type="EMBL" id="KQ242764">
    <property type="protein sequence ID" value="KNC77339.1"/>
    <property type="molecule type" value="Genomic_DNA"/>
</dbReference>
<evidence type="ECO:0000313" key="5">
    <source>
        <dbReference type="EMBL" id="KNC77339.1"/>
    </source>
</evidence>
<gene>
    <name evidence="5" type="ORF">SARC_10198</name>
</gene>
<reference evidence="5 6" key="1">
    <citation type="submission" date="2011-02" db="EMBL/GenBank/DDBJ databases">
        <title>The Genome Sequence of Sphaeroforma arctica JP610.</title>
        <authorList>
            <consortium name="The Broad Institute Genome Sequencing Platform"/>
            <person name="Russ C."/>
            <person name="Cuomo C."/>
            <person name="Young S.K."/>
            <person name="Zeng Q."/>
            <person name="Gargeya S."/>
            <person name="Alvarado L."/>
            <person name="Berlin A."/>
            <person name="Chapman S.B."/>
            <person name="Chen Z."/>
            <person name="Freedman E."/>
            <person name="Gellesch M."/>
            <person name="Goldberg J."/>
            <person name="Griggs A."/>
            <person name="Gujja S."/>
            <person name="Heilman E."/>
            <person name="Heiman D."/>
            <person name="Howarth C."/>
            <person name="Mehta T."/>
            <person name="Neiman D."/>
            <person name="Pearson M."/>
            <person name="Roberts A."/>
            <person name="Saif S."/>
            <person name="Shea T."/>
            <person name="Shenoy N."/>
            <person name="Sisk P."/>
            <person name="Stolte C."/>
            <person name="Sykes S."/>
            <person name="White J."/>
            <person name="Yandava C."/>
            <person name="Burger G."/>
            <person name="Gray M.W."/>
            <person name="Holland P.W.H."/>
            <person name="King N."/>
            <person name="Lang F.B.F."/>
            <person name="Roger A.J."/>
            <person name="Ruiz-Trillo I."/>
            <person name="Haas B."/>
            <person name="Nusbaum C."/>
            <person name="Birren B."/>
        </authorList>
    </citation>
    <scope>NUCLEOTIDE SEQUENCE [LARGE SCALE GENOMIC DNA]</scope>
    <source>
        <strain evidence="5 6">JP610</strain>
    </source>
</reference>
<keyword evidence="2" id="KW-0067">ATP-binding</keyword>
<keyword evidence="1" id="KW-0547">Nucleotide-binding</keyword>
<proteinExistence type="predicted"/>
<protein>
    <recommendedName>
        <fullName evidence="4">Spastin/Vps4 C-terminal domain-containing protein</fullName>
    </recommendedName>
</protein>
<accession>A0A0L0FKM7</accession>
<dbReference type="GO" id="GO:0005524">
    <property type="term" value="F:ATP binding"/>
    <property type="evidence" value="ECO:0007669"/>
    <property type="project" value="UniProtKB-KW"/>
</dbReference>
<organism evidence="5 6">
    <name type="scientific">Sphaeroforma arctica JP610</name>
    <dbReference type="NCBI Taxonomy" id="667725"/>
    <lineage>
        <taxon>Eukaryota</taxon>
        <taxon>Ichthyosporea</taxon>
        <taxon>Ichthyophonida</taxon>
        <taxon>Sphaeroforma</taxon>
    </lineage>
</organism>
<feature type="domain" description="Spastin/Vps4 C-terminal" evidence="4">
    <location>
        <begin position="30"/>
        <end position="90"/>
    </location>
</feature>
<keyword evidence="6" id="KW-1185">Reference proteome</keyword>
<dbReference type="STRING" id="667725.A0A0L0FKM7"/>
<dbReference type="eggNOG" id="KOG0739">
    <property type="taxonomic scope" value="Eukaryota"/>
</dbReference>
<evidence type="ECO:0000313" key="6">
    <source>
        <dbReference type="Proteomes" id="UP000054560"/>
    </source>
</evidence>
<dbReference type="Gene3D" id="1.10.8.60">
    <property type="match status" value="1"/>
</dbReference>
<evidence type="ECO:0000259" key="4">
    <source>
        <dbReference type="Pfam" id="PF09336"/>
    </source>
</evidence>
<name>A0A0L0FKM7_9EUKA</name>
<sequence length="93" mass="10411">MPVRKIQTATHFKRVQAAARDNPNATSSYLTPCNPADRGAQPMTWMKVDGDELLEPVVCMDDMRGALRTVKPTVGHDDLKKHVDWMNDFGQEG</sequence>